<keyword evidence="4" id="KW-1185">Reference proteome</keyword>
<comment type="caution">
    <text evidence="3">The sequence shown here is derived from an EMBL/GenBank/DDBJ whole genome shotgun (WGS) entry which is preliminary data.</text>
</comment>
<dbReference type="Pfam" id="PF02452">
    <property type="entry name" value="PemK_toxin"/>
    <property type="match status" value="1"/>
</dbReference>
<evidence type="ECO:0000313" key="3">
    <source>
        <dbReference type="EMBL" id="KAA9381959.1"/>
    </source>
</evidence>
<dbReference type="Proteomes" id="UP000327011">
    <property type="component" value="Unassembled WGS sequence"/>
</dbReference>
<dbReference type="AlphaFoldDB" id="A0A5J5KD88"/>
<protein>
    <submittedName>
        <fullName evidence="3">Type II toxin-antitoxin system PemK/MazF family toxin</fullName>
    </submittedName>
</protein>
<dbReference type="SUPFAM" id="SSF50118">
    <property type="entry name" value="Cell growth inhibitor/plasmid maintenance toxic component"/>
    <property type="match status" value="1"/>
</dbReference>
<comment type="similarity">
    <text evidence="1">Belongs to the PemK/MazF family.</text>
</comment>
<name>A0A5J5KD88_9ACTN</name>
<dbReference type="PANTHER" id="PTHR33988">
    <property type="entry name" value="ENDORIBONUCLEASE MAZF-RELATED"/>
    <property type="match status" value="1"/>
</dbReference>
<organism evidence="3 4">
    <name type="scientific">Microbispora cellulosiformans</name>
    <dbReference type="NCBI Taxonomy" id="2614688"/>
    <lineage>
        <taxon>Bacteria</taxon>
        <taxon>Bacillati</taxon>
        <taxon>Actinomycetota</taxon>
        <taxon>Actinomycetes</taxon>
        <taxon>Streptosporangiales</taxon>
        <taxon>Streptosporangiaceae</taxon>
        <taxon>Microbispora</taxon>
    </lineage>
</organism>
<dbReference type="GO" id="GO:0004521">
    <property type="term" value="F:RNA endonuclease activity"/>
    <property type="evidence" value="ECO:0007669"/>
    <property type="project" value="TreeGrafter"/>
</dbReference>
<accession>A0A5J5KD88</accession>
<dbReference type="InterPro" id="IPR011067">
    <property type="entry name" value="Plasmid_toxin/cell-grow_inhib"/>
</dbReference>
<dbReference type="EMBL" id="VYTZ01000001">
    <property type="protein sequence ID" value="KAA9381959.1"/>
    <property type="molecule type" value="Genomic_DNA"/>
</dbReference>
<dbReference type="RefSeq" id="WP_150931065.1">
    <property type="nucleotide sequence ID" value="NZ_VYTZ01000001.1"/>
</dbReference>
<evidence type="ECO:0000256" key="1">
    <source>
        <dbReference type="ARBA" id="ARBA00007521"/>
    </source>
</evidence>
<dbReference type="GO" id="GO:0003677">
    <property type="term" value="F:DNA binding"/>
    <property type="evidence" value="ECO:0007669"/>
    <property type="project" value="InterPro"/>
</dbReference>
<dbReference type="InterPro" id="IPR003477">
    <property type="entry name" value="PemK-like"/>
</dbReference>
<gene>
    <name evidence="3" type="ORF">F5972_03885</name>
</gene>
<dbReference type="Gene3D" id="2.30.30.110">
    <property type="match status" value="1"/>
</dbReference>
<dbReference type="PANTHER" id="PTHR33988:SF2">
    <property type="entry name" value="ENDORIBONUCLEASE MAZF"/>
    <property type="match status" value="1"/>
</dbReference>
<sequence length="112" mass="12006">MVTSLPPLRGQVWVCAFPAGIGPHPVVVLTVNRIARPLSGLTVAPITGTPGPPETHVPVGPDSGLKKYDESYVNCTELHTVRKERLRRPLGLLAPGEMTAVAERVRLILGLE</sequence>
<keyword evidence="2" id="KW-1277">Toxin-antitoxin system</keyword>
<evidence type="ECO:0000256" key="2">
    <source>
        <dbReference type="ARBA" id="ARBA00022649"/>
    </source>
</evidence>
<reference evidence="3 4" key="1">
    <citation type="submission" date="2019-09" db="EMBL/GenBank/DDBJ databases">
        <title>Screening of Novel Bioactive Compounds from Soil-Associated.</title>
        <authorList>
            <person name="Gong X."/>
        </authorList>
    </citation>
    <scope>NUCLEOTIDE SEQUENCE [LARGE SCALE GENOMIC DNA]</scope>
    <source>
        <strain evidence="3 4">Gxj-6</strain>
    </source>
</reference>
<dbReference type="GO" id="GO:0006402">
    <property type="term" value="P:mRNA catabolic process"/>
    <property type="evidence" value="ECO:0007669"/>
    <property type="project" value="TreeGrafter"/>
</dbReference>
<proteinExistence type="inferred from homology"/>
<dbReference type="GO" id="GO:0016075">
    <property type="term" value="P:rRNA catabolic process"/>
    <property type="evidence" value="ECO:0007669"/>
    <property type="project" value="TreeGrafter"/>
</dbReference>
<evidence type="ECO:0000313" key="4">
    <source>
        <dbReference type="Proteomes" id="UP000327011"/>
    </source>
</evidence>